<dbReference type="InterPro" id="IPR001584">
    <property type="entry name" value="Integrase_cat-core"/>
</dbReference>
<accession>A0A9W6Y5Y4</accession>
<dbReference type="EMBL" id="BSXT01003491">
    <property type="protein sequence ID" value="GMF54394.1"/>
    <property type="molecule type" value="Genomic_DNA"/>
</dbReference>
<dbReference type="Gene3D" id="3.30.420.10">
    <property type="entry name" value="Ribonuclease H-like superfamily/Ribonuclease H"/>
    <property type="match status" value="1"/>
</dbReference>
<evidence type="ECO:0000259" key="1">
    <source>
        <dbReference type="PROSITE" id="PS50994"/>
    </source>
</evidence>
<reference evidence="2" key="1">
    <citation type="submission" date="2023-04" db="EMBL/GenBank/DDBJ databases">
        <title>Phytophthora fragariaefolia NBRC 109709.</title>
        <authorList>
            <person name="Ichikawa N."/>
            <person name="Sato H."/>
            <person name="Tonouchi N."/>
        </authorList>
    </citation>
    <scope>NUCLEOTIDE SEQUENCE</scope>
    <source>
        <strain evidence="2">NBRC 109709</strain>
    </source>
</reference>
<dbReference type="PROSITE" id="PS50994">
    <property type="entry name" value="INTEGRASE"/>
    <property type="match status" value="1"/>
</dbReference>
<dbReference type="InterPro" id="IPR036397">
    <property type="entry name" value="RNaseH_sf"/>
</dbReference>
<gene>
    <name evidence="2" type="ORF">Pfra01_002269100</name>
</gene>
<sequence>MIVAHSGAQGHRGQATMMEQLKSHFYVDRIRVHVDKFLAACLLCHHVKGGKVVQRPWSKTFRCYKRNGALHWDFLTVSEAFGDDKYLLILKGEATHYCDLIPCATPTSAVAVESILDWHSRFVIPLIWVSDQGIRFRNEVAAEVCKQLKSEQHFTVTYSPWINGSIKRLNRGVIQVQRVMFLEYKKDVK</sequence>
<feature type="domain" description="Integrase catalytic" evidence="1">
    <location>
        <begin position="52"/>
        <end position="189"/>
    </location>
</feature>
<protein>
    <submittedName>
        <fullName evidence="2">Unnamed protein product</fullName>
    </submittedName>
</protein>
<evidence type="ECO:0000313" key="2">
    <source>
        <dbReference type="EMBL" id="GMF54394.1"/>
    </source>
</evidence>
<dbReference type="InterPro" id="IPR041588">
    <property type="entry name" value="Integrase_H2C2"/>
</dbReference>
<dbReference type="GO" id="GO:0003676">
    <property type="term" value="F:nucleic acid binding"/>
    <property type="evidence" value="ECO:0007669"/>
    <property type="project" value="InterPro"/>
</dbReference>
<dbReference type="SUPFAM" id="SSF53098">
    <property type="entry name" value="Ribonuclease H-like"/>
    <property type="match status" value="1"/>
</dbReference>
<organism evidence="2 3">
    <name type="scientific">Phytophthora fragariaefolia</name>
    <dbReference type="NCBI Taxonomy" id="1490495"/>
    <lineage>
        <taxon>Eukaryota</taxon>
        <taxon>Sar</taxon>
        <taxon>Stramenopiles</taxon>
        <taxon>Oomycota</taxon>
        <taxon>Peronosporomycetes</taxon>
        <taxon>Peronosporales</taxon>
        <taxon>Peronosporaceae</taxon>
        <taxon>Phytophthora</taxon>
    </lineage>
</organism>
<proteinExistence type="predicted"/>
<dbReference type="AlphaFoldDB" id="A0A9W6Y5Y4"/>
<dbReference type="InterPro" id="IPR012337">
    <property type="entry name" value="RNaseH-like_sf"/>
</dbReference>
<dbReference type="Pfam" id="PF17921">
    <property type="entry name" value="Integrase_H2C2"/>
    <property type="match status" value="1"/>
</dbReference>
<name>A0A9W6Y5Y4_9STRA</name>
<keyword evidence="3" id="KW-1185">Reference proteome</keyword>
<dbReference type="Proteomes" id="UP001165121">
    <property type="component" value="Unassembled WGS sequence"/>
</dbReference>
<evidence type="ECO:0000313" key="3">
    <source>
        <dbReference type="Proteomes" id="UP001165121"/>
    </source>
</evidence>
<dbReference type="InterPro" id="IPR050951">
    <property type="entry name" value="Retrovirus_Pol_polyprotein"/>
</dbReference>
<dbReference type="PANTHER" id="PTHR37984:SF5">
    <property type="entry name" value="PROTEIN NYNRIN-LIKE"/>
    <property type="match status" value="1"/>
</dbReference>
<dbReference type="GO" id="GO:0015074">
    <property type="term" value="P:DNA integration"/>
    <property type="evidence" value="ECO:0007669"/>
    <property type="project" value="InterPro"/>
</dbReference>
<dbReference type="PANTHER" id="PTHR37984">
    <property type="entry name" value="PROTEIN CBG26694"/>
    <property type="match status" value="1"/>
</dbReference>
<dbReference type="OrthoDB" id="79511at2759"/>
<comment type="caution">
    <text evidence="2">The sequence shown here is derived from an EMBL/GenBank/DDBJ whole genome shotgun (WGS) entry which is preliminary data.</text>
</comment>